<dbReference type="Proteomes" id="UP001201980">
    <property type="component" value="Unassembled WGS sequence"/>
</dbReference>
<reference evidence="2" key="1">
    <citation type="submission" date="2022-07" db="EMBL/GenBank/DDBJ databases">
        <title>Draft genome sequence of Zalerion maritima ATCC 34329, a (micro)plastics degrading marine fungus.</title>
        <authorList>
            <person name="Paco A."/>
            <person name="Goncalves M.F.M."/>
            <person name="Rocha-Santos T.A.P."/>
            <person name="Alves A."/>
        </authorList>
    </citation>
    <scope>NUCLEOTIDE SEQUENCE</scope>
    <source>
        <strain evidence="2">ATCC 34329</strain>
    </source>
</reference>
<name>A0AAD5WQD9_9PEZI</name>
<feature type="compositionally biased region" description="Basic and acidic residues" evidence="1">
    <location>
        <begin position="675"/>
        <end position="686"/>
    </location>
</feature>
<evidence type="ECO:0000313" key="3">
    <source>
        <dbReference type="Proteomes" id="UP001201980"/>
    </source>
</evidence>
<sequence length="867" mass="93993">MTEATMFAATLVGAGDMMNGISRKDASGERYHAHLEPGQRKESPFPDLQDRPGSSSATFLPLQDSFEMDSPVYKNEDDAQSLIQPAMGPAATRLTSIHTPAAEKAAAIDRSGYFDPLDGSPDEPDTGEYEDDPIEVRSTSQPAIVTRSDSMGRRRLTKTNSAAVGQPQNQVVPLPSPWRSSPKQMVEDQKLQNRPSMSLLGGVRQRSFSAGTDALKRIQKALPSLSMPTNFLPSFNTPSFLALSPPSPRQQGQNRPSPQTRNTQASMRAIAIPPRIVGLQQDVIPEETEATRSAVPRPKPQSVASSKRLVMRRSMSDDSLLYHSISRVSSVGDEDKYAKVSEQVNSRFKAIVDSLPERPSFKLPQMPHIVSSPLKRFHATSSTESPGSPPRSSTVYSNPLDRVLENLTGDIVVLGGYRGSVLRSARPPNRQLWVPVKVGLNIRQVNLALPLDDSADTRSEETVIASGMLQNIGPIDISRRLFKKLRDSDNCKNGTLRVWDYGYDWRLSPHVLSKKLQKFLEGLPSNRPGMKDAEGGALVISHSLGGIITRHAVNARPDLFSGAVYAGTPSRCINILGPLRNGDAVLLNEKALTAAVNFSLRTSFIFLPEDGKCFVDKDTGEELAIDFYDAQAWVDNRLSPVVGGLALPAPSKEEPVSPFGNFINLPTSLPRRGRKESDPSKRENSERSVTQRAEAAAGAAPQLDSAGIGKGLESFPAIVSSEGKMREESDEFSYLARILEATKRFRLETQYHPALGAANTYPPMAVLYGRGVPTVYRARVSGRAAIATTEAYEDLAFREGDGVVLTREAMPPVGYGLARGGKISSTKGHLSLLGDLEGVGKAIEAVVTGRRRGIGLGSGALRTSRLG</sequence>
<accession>A0AAD5WQD9</accession>
<feature type="compositionally biased region" description="Polar residues" evidence="1">
    <location>
        <begin position="158"/>
        <end position="171"/>
    </location>
</feature>
<proteinExistence type="predicted"/>
<comment type="caution">
    <text evidence="2">The sequence shown here is derived from an EMBL/GenBank/DDBJ whole genome shotgun (WGS) entry which is preliminary data.</text>
</comment>
<dbReference type="AlphaFoldDB" id="A0AAD5WQD9"/>
<dbReference type="PANTHER" id="PTHR11440">
    <property type="entry name" value="LECITHIN-CHOLESTEROL ACYLTRANSFERASE-RELATED"/>
    <property type="match status" value="1"/>
</dbReference>
<evidence type="ECO:0000256" key="1">
    <source>
        <dbReference type="SAM" id="MobiDB-lite"/>
    </source>
</evidence>
<feature type="region of interest" description="Disordered" evidence="1">
    <location>
        <begin position="658"/>
        <end position="708"/>
    </location>
</feature>
<feature type="region of interest" description="Disordered" evidence="1">
    <location>
        <begin position="22"/>
        <end position="60"/>
    </location>
</feature>
<feature type="compositionally biased region" description="Polar residues" evidence="1">
    <location>
        <begin position="379"/>
        <end position="397"/>
    </location>
</feature>
<dbReference type="InterPro" id="IPR029058">
    <property type="entry name" value="AB_hydrolase_fold"/>
</dbReference>
<dbReference type="Gene3D" id="3.40.50.1820">
    <property type="entry name" value="alpha/beta hydrolase"/>
    <property type="match status" value="1"/>
</dbReference>
<protein>
    <submittedName>
        <fullName evidence="2">Uncharacterized protein</fullName>
    </submittedName>
</protein>
<gene>
    <name evidence="2" type="ORF">MKZ38_005403</name>
</gene>
<dbReference type="EMBL" id="JAKWBI020000322">
    <property type="protein sequence ID" value="KAJ2896613.1"/>
    <property type="molecule type" value="Genomic_DNA"/>
</dbReference>
<dbReference type="SUPFAM" id="SSF53474">
    <property type="entry name" value="alpha/beta-Hydrolases"/>
    <property type="match status" value="1"/>
</dbReference>
<keyword evidence="3" id="KW-1185">Reference proteome</keyword>
<feature type="compositionally biased region" description="Polar residues" evidence="1">
    <location>
        <begin position="249"/>
        <end position="264"/>
    </location>
</feature>
<feature type="region of interest" description="Disordered" evidence="1">
    <location>
        <begin position="237"/>
        <end position="264"/>
    </location>
</feature>
<feature type="compositionally biased region" description="Acidic residues" evidence="1">
    <location>
        <begin position="120"/>
        <end position="133"/>
    </location>
</feature>
<feature type="region of interest" description="Disordered" evidence="1">
    <location>
        <begin position="108"/>
        <end position="142"/>
    </location>
</feature>
<feature type="region of interest" description="Disordered" evidence="1">
    <location>
        <begin position="157"/>
        <end position="182"/>
    </location>
</feature>
<feature type="compositionally biased region" description="Basic and acidic residues" evidence="1">
    <location>
        <begin position="22"/>
        <end position="50"/>
    </location>
</feature>
<feature type="region of interest" description="Disordered" evidence="1">
    <location>
        <begin position="288"/>
        <end position="309"/>
    </location>
</feature>
<organism evidence="2 3">
    <name type="scientific">Zalerion maritima</name>
    <dbReference type="NCBI Taxonomy" id="339359"/>
    <lineage>
        <taxon>Eukaryota</taxon>
        <taxon>Fungi</taxon>
        <taxon>Dikarya</taxon>
        <taxon>Ascomycota</taxon>
        <taxon>Pezizomycotina</taxon>
        <taxon>Sordariomycetes</taxon>
        <taxon>Lulworthiomycetidae</taxon>
        <taxon>Lulworthiales</taxon>
        <taxon>Lulworthiaceae</taxon>
        <taxon>Zalerion</taxon>
    </lineage>
</organism>
<feature type="region of interest" description="Disordered" evidence="1">
    <location>
        <begin position="375"/>
        <end position="397"/>
    </location>
</feature>
<evidence type="ECO:0000313" key="2">
    <source>
        <dbReference type="EMBL" id="KAJ2896613.1"/>
    </source>
</evidence>